<feature type="domain" description="GST N-terminal" evidence="2">
    <location>
        <begin position="17"/>
        <end position="104"/>
    </location>
</feature>
<name>A0ABX8WNU1_9GAMM</name>
<dbReference type="PANTHER" id="PTHR44051:SF19">
    <property type="entry name" value="DISULFIDE-BOND OXIDOREDUCTASE YFCG"/>
    <property type="match status" value="1"/>
</dbReference>
<dbReference type="InterPro" id="IPR004046">
    <property type="entry name" value="GST_C"/>
</dbReference>
<comment type="similarity">
    <text evidence="1">Belongs to the GST superfamily.</text>
</comment>
<dbReference type="CDD" id="cd03048">
    <property type="entry name" value="GST_N_Ure2p_like"/>
    <property type="match status" value="1"/>
</dbReference>
<evidence type="ECO:0000259" key="3">
    <source>
        <dbReference type="PROSITE" id="PS50405"/>
    </source>
</evidence>
<reference evidence="4 5" key="1">
    <citation type="submission" date="2021-08" db="EMBL/GenBank/DDBJ databases">
        <title>Lysobacter sp. strain CJ11 Genome sequencing and assembly.</title>
        <authorList>
            <person name="Kim I."/>
        </authorList>
    </citation>
    <scope>NUCLEOTIDE SEQUENCE [LARGE SCALE GENOMIC DNA]</scope>
    <source>
        <strain evidence="4 5">CJ11</strain>
    </source>
</reference>
<dbReference type="RefSeq" id="WP_220379336.1">
    <property type="nucleotide sequence ID" value="NZ_CP080544.1"/>
</dbReference>
<dbReference type="CDD" id="cd03178">
    <property type="entry name" value="GST_C_Ure2p_like"/>
    <property type="match status" value="1"/>
</dbReference>
<dbReference type="SUPFAM" id="SSF47616">
    <property type="entry name" value="GST C-terminal domain-like"/>
    <property type="match status" value="1"/>
</dbReference>
<keyword evidence="5" id="KW-1185">Reference proteome</keyword>
<dbReference type="PANTHER" id="PTHR44051">
    <property type="entry name" value="GLUTATHIONE S-TRANSFERASE-RELATED"/>
    <property type="match status" value="1"/>
</dbReference>
<dbReference type="InterPro" id="IPR036282">
    <property type="entry name" value="Glutathione-S-Trfase_C_sf"/>
</dbReference>
<proteinExistence type="inferred from homology"/>
<dbReference type="InterPro" id="IPR036249">
    <property type="entry name" value="Thioredoxin-like_sf"/>
</dbReference>
<dbReference type="Gene3D" id="3.40.30.10">
    <property type="entry name" value="Glutaredoxin"/>
    <property type="match status" value="1"/>
</dbReference>
<gene>
    <name evidence="4" type="ORF">H8L67_08115</name>
</gene>
<organism evidence="4 5">
    <name type="scientific">Lysobacter soyae</name>
    <dbReference type="NCBI Taxonomy" id="2764185"/>
    <lineage>
        <taxon>Bacteria</taxon>
        <taxon>Pseudomonadati</taxon>
        <taxon>Pseudomonadota</taxon>
        <taxon>Gammaproteobacteria</taxon>
        <taxon>Lysobacterales</taxon>
        <taxon>Lysobacteraceae</taxon>
        <taxon>Lysobacter</taxon>
    </lineage>
</organism>
<evidence type="ECO:0000313" key="4">
    <source>
        <dbReference type="EMBL" id="QYR52551.1"/>
    </source>
</evidence>
<dbReference type="PROSITE" id="PS50404">
    <property type="entry name" value="GST_NTER"/>
    <property type="match status" value="1"/>
</dbReference>
<dbReference type="Proteomes" id="UP000824755">
    <property type="component" value="Chromosome"/>
</dbReference>
<sequence length="231" mass="25911">MQLNDFPITGKWPAKHPERIQLYSLGTPNGVKASIALEEMGLPYEAHKVDFATQDQLTPEFLSLNPNNKIPAMIDPVGADGQAVAVWESGAILIYLAEKSGKLLPSSGAARYQVLQWLMWQMGGLGPMMGQVGFFHKYAGSAYEDKRPLQRYVDESRRLLSVLDRHLQGREWMVEDTYSIADIAIFPWVRNFIDWYAAGDLVGYADFKHVQRVLDVFLAREAVQKGLAVPA</sequence>
<dbReference type="SUPFAM" id="SSF52833">
    <property type="entry name" value="Thioredoxin-like"/>
    <property type="match status" value="1"/>
</dbReference>
<dbReference type="Pfam" id="PF00043">
    <property type="entry name" value="GST_C"/>
    <property type="match status" value="1"/>
</dbReference>
<dbReference type="InterPro" id="IPR040079">
    <property type="entry name" value="Glutathione_S-Trfase"/>
</dbReference>
<dbReference type="SFLD" id="SFLDG01151">
    <property type="entry name" value="Main.2:_Nu-like"/>
    <property type="match status" value="1"/>
</dbReference>
<dbReference type="SFLD" id="SFLDS00019">
    <property type="entry name" value="Glutathione_Transferase_(cytos"/>
    <property type="match status" value="1"/>
</dbReference>
<evidence type="ECO:0000256" key="1">
    <source>
        <dbReference type="RuleBase" id="RU003494"/>
    </source>
</evidence>
<accession>A0ABX8WNU1</accession>
<feature type="domain" description="GST C-terminal" evidence="3">
    <location>
        <begin position="107"/>
        <end position="231"/>
    </location>
</feature>
<dbReference type="Gene3D" id="1.20.1050.10">
    <property type="match status" value="1"/>
</dbReference>
<dbReference type="EMBL" id="CP080544">
    <property type="protein sequence ID" value="QYR52551.1"/>
    <property type="molecule type" value="Genomic_DNA"/>
</dbReference>
<evidence type="ECO:0000259" key="2">
    <source>
        <dbReference type="PROSITE" id="PS50404"/>
    </source>
</evidence>
<dbReference type="Pfam" id="PF02798">
    <property type="entry name" value="GST_N"/>
    <property type="match status" value="1"/>
</dbReference>
<protein>
    <submittedName>
        <fullName evidence="4">Glutathione S-transferase N-terminal domain-containing protein</fullName>
    </submittedName>
</protein>
<dbReference type="SFLD" id="SFLDG00358">
    <property type="entry name" value="Main_(cytGST)"/>
    <property type="match status" value="1"/>
</dbReference>
<dbReference type="InterPro" id="IPR004045">
    <property type="entry name" value="Glutathione_S-Trfase_N"/>
</dbReference>
<dbReference type="InterPro" id="IPR010987">
    <property type="entry name" value="Glutathione-S-Trfase_C-like"/>
</dbReference>
<evidence type="ECO:0000313" key="5">
    <source>
        <dbReference type="Proteomes" id="UP000824755"/>
    </source>
</evidence>
<dbReference type="PROSITE" id="PS50405">
    <property type="entry name" value="GST_CTER"/>
    <property type="match status" value="1"/>
</dbReference>